<proteinExistence type="predicted"/>
<evidence type="ECO:0000256" key="1">
    <source>
        <dbReference type="SAM" id="SignalP"/>
    </source>
</evidence>
<feature type="signal peptide" evidence="1">
    <location>
        <begin position="1"/>
        <end position="22"/>
    </location>
</feature>
<accession>A0ABQ6BIT9</accession>
<evidence type="ECO:0008006" key="4">
    <source>
        <dbReference type="Google" id="ProtNLM"/>
    </source>
</evidence>
<dbReference type="Proteomes" id="UP001156921">
    <property type="component" value="Unassembled WGS sequence"/>
</dbReference>
<keyword evidence="3" id="KW-1185">Reference proteome</keyword>
<keyword evidence="1" id="KW-0732">Signal</keyword>
<evidence type="ECO:0000313" key="2">
    <source>
        <dbReference type="EMBL" id="GLS01604.1"/>
    </source>
</evidence>
<sequence length="263" mass="28067">MRFAGGLLVALTLLAGAGPVVAGPWTQARGHGQVIVKYEDMRAERGFDPDGSLADLPGERRDTVAGVFAEYGVTDRLTVQFKGDWQSGEDAFVDYDGRGPLEIGVTWQVWRDERAAASLYAGYADGGEGRNAGYAAPGVGDSDWEVRASVGRSFGGSSSGGLGRWGPSGSFIDLQAARRMRQGLPDETRIDATAGVHLTDDWMVLAQAFGGQADDGGPRWLSVEASVVRDFGDWSLQAGWRQAVAGRETPESGGPVIALWRRF</sequence>
<name>A0ABQ6BIT9_9CAUL</name>
<gene>
    <name evidence="2" type="ORF">GCM10007859_16190</name>
</gene>
<comment type="caution">
    <text evidence="2">The sequence shown here is derived from an EMBL/GenBank/DDBJ whole genome shotgun (WGS) entry which is preliminary data.</text>
</comment>
<organism evidence="2 3">
    <name type="scientific">Brevundimonas denitrificans</name>
    <dbReference type="NCBI Taxonomy" id="1443434"/>
    <lineage>
        <taxon>Bacteria</taxon>
        <taxon>Pseudomonadati</taxon>
        <taxon>Pseudomonadota</taxon>
        <taxon>Alphaproteobacteria</taxon>
        <taxon>Caulobacterales</taxon>
        <taxon>Caulobacteraceae</taxon>
        <taxon>Brevundimonas</taxon>
    </lineage>
</organism>
<protein>
    <recommendedName>
        <fullName evidence="4">Copper resistance protein CopB</fullName>
    </recommendedName>
</protein>
<dbReference type="RefSeq" id="WP_284222462.1">
    <property type="nucleotide sequence ID" value="NZ_BSOY01000031.1"/>
</dbReference>
<feature type="chain" id="PRO_5046615106" description="Copper resistance protein CopB" evidence="1">
    <location>
        <begin position="23"/>
        <end position="263"/>
    </location>
</feature>
<evidence type="ECO:0000313" key="3">
    <source>
        <dbReference type="Proteomes" id="UP001156921"/>
    </source>
</evidence>
<dbReference type="EMBL" id="BSOY01000031">
    <property type="protein sequence ID" value="GLS01604.1"/>
    <property type="molecule type" value="Genomic_DNA"/>
</dbReference>
<reference evidence="3" key="1">
    <citation type="journal article" date="2019" name="Int. J. Syst. Evol. Microbiol.">
        <title>The Global Catalogue of Microorganisms (GCM) 10K type strain sequencing project: providing services to taxonomists for standard genome sequencing and annotation.</title>
        <authorList>
            <consortium name="The Broad Institute Genomics Platform"/>
            <consortium name="The Broad Institute Genome Sequencing Center for Infectious Disease"/>
            <person name="Wu L."/>
            <person name="Ma J."/>
        </authorList>
    </citation>
    <scope>NUCLEOTIDE SEQUENCE [LARGE SCALE GENOMIC DNA]</scope>
    <source>
        <strain evidence="3">NBRC 110107</strain>
    </source>
</reference>